<dbReference type="AlphaFoldDB" id="A0A6B0QSC3"/>
<feature type="chain" id="PRO_5025581968" description="C-&gt;U-editing enzyme APOBEC-1" evidence="27">
    <location>
        <begin position="20"/>
        <end position="540"/>
    </location>
</feature>
<keyword evidence="18" id="KW-0325">Glycoprotein</keyword>
<dbReference type="FunFam" id="3.40.140.10:FF:000049">
    <property type="entry name" value="C-&gt;U-editing enzyme APOBEC-1 isoform X2"/>
    <property type="match status" value="1"/>
</dbReference>
<dbReference type="PROSITE" id="PS00903">
    <property type="entry name" value="CYT_DCMP_DEAMINASES_1"/>
    <property type="match status" value="1"/>
</dbReference>
<dbReference type="SUPFAM" id="SSF57501">
    <property type="entry name" value="Cystine-knot cytokines"/>
    <property type="match status" value="1"/>
</dbReference>
<evidence type="ECO:0000256" key="4">
    <source>
        <dbReference type="ARBA" id="ARBA00004613"/>
    </source>
</evidence>
<dbReference type="PRINTS" id="PR00669">
    <property type="entry name" value="INHIBINA"/>
</dbReference>
<evidence type="ECO:0000256" key="3">
    <source>
        <dbReference type="ARBA" id="ARBA00004496"/>
    </source>
</evidence>
<proteinExistence type="inferred from homology"/>
<dbReference type="Proteomes" id="UP000322234">
    <property type="component" value="Unassembled WGS sequence"/>
</dbReference>
<evidence type="ECO:0000256" key="16">
    <source>
        <dbReference type="ARBA" id="ARBA00023030"/>
    </source>
</evidence>
<organism evidence="30 31">
    <name type="scientific">Bos mutus</name>
    <name type="common">wild yak</name>
    <dbReference type="NCBI Taxonomy" id="72004"/>
    <lineage>
        <taxon>Eukaryota</taxon>
        <taxon>Metazoa</taxon>
        <taxon>Chordata</taxon>
        <taxon>Craniata</taxon>
        <taxon>Vertebrata</taxon>
        <taxon>Euteleostomi</taxon>
        <taxon>Mammalia</taxon>
        <taxon>Eutheria</taxon>
        <taxon>Laurasiatheria</taxon>
        <taxon>Artiodactyla</taxon>
        <taxon>Ruminantia</taxon>
        <taxon>Pecora</taxon>
        <taxon>Bovidae</taxon>
        <taxon>Bovinae</taxon>
        <taxon>Bos</taxon>
    </lineage>
</organism>
<evidence type="ECO:0000256" key="24">
    <source>
        <dbReference type="ARBA" id="ARBA00049310"/>
    </source>
</evidence>
<evidence type="ECO:0000256" key="7">
    <source>
        <dbReference type="ARBA" id="ARBA00012742"/>
    </source>
</evidence>
<comment type="caution">
    <text evidence="30">The sequence shown here is derived from an EMBL/GenBank/DDBJ whole genome shotgun (WGS) entry which is preliminary data.</text>
</comment>
<keyword evidence="12" id="KW-0479">Metal-binding</keyword>
<evidence type="ECO:0000256" key="11">
    <source>
        <dbReference type="ARBA" id="ARBA00022664"/>
    </source>
</evidence>
<keyword evidence="17" id="KW-1015">Disulfide bond</keyword>
<dbReference type="GO" id="GO:0005634">
    <property type="term" value="C:nucleus"/>
    <property type="evidence" value="ECO:0007669"/>
    <property type="project" value="UniProtKB-SubCell"/>
</dbReference>
<evidence type="ECO:0000256" key="8">
    <source>
        <dbReference type="ARBA" id="ARBA00014786"/>
    </source>
</evidence>
<feature type="signal peptide" evidence="27">
    <location>
        <begin position="1"/>
        <end position="19"/>
    </location>
</feature>
<evidence type="ECO:0000256" key="12">
    <source>
        <dbReference type="ARBA" id="ARBA00022723"/>
    </source>
</evidence>
<reference evidence="30" key="1">
    <citation type="submission" date="2019-10" db="EMBL/GenBank/DDBJ databases">
        <title>The sequence and de novo assembly of the wild yak genome.</title>
        <authorList>
            <person name="Liu Y."/>
        </authorList>
    </citation>
    <scope>NUCLEOTIDE SEQUENCE [LARGE SCALE GENOMIC DNA]</scope>
    <source>
        <strain evidence="30">WY2019</strain>
    </source>
</reference>
<comment type="subunit">
    <text evidence="22">Homodimer. Interacts with A1CF; form an mRNA editing complex. Interacts with RBM47; form an mRNA editing complex. Found in a complex with CELF2/CUGBP2 and A1CF. Interacts with HNRPAB. Interacts with SYNCRIP.</text>
</comment>
<evidence type="ECO:0000256" key="27">
    <source>
        <dbReference type="SAM" id="SignalP"/>
    </source>
</evidence>
<evidence type="ECO:0000256" key="21">
    <source>
        <dbReference type="ARBA" id="ARBA00045552"/>
    </source>
</evidence>
<gene>
    <name evidence="30" type="ORF">E5288_WYG013629</name>
</gene>
<dbReference type="InterPro" id="IPR029034">
    <property type="entry name" value="Cystine-knot_cytokine"/>
</dbReference>
<keyword evidence="9" id="KW-0963">Cytoplasm</keyword>
<evidence type="ECO:0000256" key="6">
    <source>
        <dbReference type="ARBA" id="ARBA00006656"/>
    </source>
</evidence>
<evidence type="ECO:0000313" key="31">
    <source>
        <dbReference type="Proteomes" id="UP000322234"/>
    </source>
</evidence>
<comment type="subcellular location">
    <subcellularLocation>
        <location evidence="3">Cytoplasm</location>
    </subcellularLocation>
    <subcellularLocation>
        <location evidence="2">Nucleus</location>
    </subcellularLocation>
    <subcellularLocation>
        <location evidence="4">Secreted</location>
    </subcellularLocation>
</comment>
<dbReference type="GO" id="GO:0005737">
    <property type="term" value="C:cytoplasm"/>
    <property type="evidence" value="ECO:0007669"/>
    <property type="project" value="UniProtKB-SubCell"/>
</dbReference>
<dbReference type="PANTHER" id="PTHR11848">
    <property type="entry name" value="TGF-BETA FAMILY"/>
    <property type="match status" value="1"/>
</dbReference>
<sequence length="540" mass="61987">MLPSLAALALCLLFTLAFGQTLQFHEHVFLRFLGLDKVPSPKKFQPVPSILKRIFQAQEEAASTGISKDLCYVKELGVRGNILRLLPDQGSFLYSESLSHASCLQKLLSFNLSAIGDEEQLTMAQLGLDLGPNTYYNLGPELELSLSLVQTEPHVIDQATPKMGKMFTLQSVPWPQGVLHFNLLDVAKRNNDPHKNLGLFLEIVVKGGRASGENFQLEGTCARLRRSLHTSLMVVTLHPEQCRSPSRKRRAAVSTSKASCKSLCHRHQLFINFRDLGWHKWIIAPKGFMANYCHGECPFSLTISLNSSNYAFMQALMHAVDPEVPQAVCIPTKLSPISMLYQDNDDNVILRHYEDMIVDECGCPPAGDPTLRRRIEPWEFEFSFDPRKFCKEACLLYEIQWGNNRDVWRHSGKNTTKHVERNFIEKIASERYFCPSIRCFIFWYLSWSPCWECSKAIREFLNQHPNVTLVIYIARLFQHMDPQNRQGLKDLVQSGVTIQVMRAPGENNTPRILGVYERLWWWWYVSRPGDWIIPDWKSQK</sequence>
<comment type="function">
    <text evidence="21">Cytidine deaminase catalyzing the cytidine to uridine postranscriptional editing of a variety of mRNAs. Form complexes with cofactors that confer differential editing activity and selectivity. Responsible for the postranscriptional editing of a CAA codon for Gln to a UAA codon for stop in the apolipoprotein B mRNA. Also involved in CGA (Arg) to UGA (Stop) editing in the NF1 mRNA. May also play a role in the epigenetic regulation of gene expression by participating in DNA demethylation.</text>
</comment>
<evidence type="ECO:0000256" key="20">
    <source>
        <dbReference type="ARBA" id="ARBA00031639"/>
    </source>
</evidence>
<dbReference type="GO" id="GO:0048513">
    <property type="term" value="P:animal organ development"/>
    <property type="evidence" value="ECO:0007669"/>
    <property type="project" value="UniProtKB-ARBA"/>
</dbReference>
<dbReference type="GO" id="GO:0005615">
    <property type="term" value="C:extracellular space"/>
    <property type="evidence" value="ECO:0007669"/>
    <property type="project" value="TreeGrafter"/>
</dbReference>
<evidence type="ECO:0000256" key="9">
    <source>
        <dbReference type="ARBA" id="ARBA00022490"/>
    </source>
</evidence>
<keyword evidence="19" id="KW-0539">Nucleus</keyword>
<evidence type="ECO:0000256" key="25">
    <source>
        <dbReference type="ARBA" id="ARBA00072966"/>
    </source>
</evidence>
<evidence type="ECO:0000259" key="28">
    <source>
        <dbReference type="PROSITE" id="PS51362"/>
    </source>
</evidence>
<evidence type="ECO:0000256" key="13">
    <source>
        <dbReference type="ARBA" id="ARBA00022729"/>
    </source>
</evidence>
<accession>A0A6B0QSC3</accession>
<name>A0A6B0QSC3_9CETA</name>
<keyword evidence="13 27" id="KW-0732">Signal</keyword>
<dbReference type="InterPro" id="IPR001839">
    <property type="entry name" value="TGF-b_C"/>
</dbReference>
<protein>
    <recommendedName>
        <fullName evidence="8">C-&gt;U-editing enzyme APOBEC-1</fullName>
        <ecNumber evidence="7">3.5.4.36</ecNumber>
    </recommendedName>
    <alternativeName>
        <fullName evidence="25">Growth/differentiation factor 3</fullName>
    </alternativeName>
    <alternativeName>
        <fullName evidence="20">mRNA(cytosine(6666)) deaminase 1</fullName>
    </alternativeName>
</protein>
<dbReference type="SMART" id="SM00204">
    <property type="entry name" value="TGFB"/>
    <property type="match status" value="1"/>
</dbReference>
<evidence type="ECO:0000313" key="30">
    <source>
        <dbReference type="EMBL" id="MXQ79900.1"/>
    </source>
</evidence>
<dbReference type="GO" id="GO:0005125">
    <property type="term" value="F:cytokine activity"/>
    <property type="evidence" value="ECO:0007669"/>
    <property type="project" value="TreeGrafter"/>
</dbReference>
<evidence type="ECO:0000256" key="2">
    <source>
        <dbReference type="ARBA" id="ARBA00004123"/>
    </source>
</evidence>
<evidence type="ECO:0000256" key="5">
    <source>
        <dbReference type="ARBA" id="ARBA00006576"/>
    </source>
</evidence>
<evidence type="ECO:0000256" key="14">
    <source>
        <dbReference type="ARBA" id="ARBA00022801"/>
    </source>
</evidence>
<evidence type="ECO:0000256" key="23">
    <source>
        <dbReference type="ARBA" id="ARBA00049034"/>
    </source>
</evidence>
<keyword evidence="31" id="KW-1185">Reference proteome</keyword>
<keyword evidence="15" id="KW-0862">Zinc</keyword>
<dbReference type="InterPro" id="IPR015615">
    <property type="entry name" value="TGF-beta-rel"/>
</dbReference>
<dbReference type="PROSITE" id="PS00250">
    <property type="entry name" value="TGF_BETA_1"/>
    <property type="match status" value="1"/>
</dbReference>
<comment type="similarity">
    <text evidence="5">Belongs to the cytidine and deoxycytidylate deaminase family.</text>
</comment>
<dbReference type="CDD" id="cd13764">
    <property type="entry name" value="TGF_beta_GDF1_3_like"/>
    <property type="match status" value="1"/>
</dbReference>
<comment type="cofactor">
    <cofactor evidence="1">
        <name>Zn(2+)</name>
        <dbReference type="ChEBI" id="CHEBI:29105"/>
    </cofactor>
</comment>
<dbReference type="PROSITE" id="PS51747">
    <property type="entry name" value="CYT_DCMP_DEAMINASES_2"/>
    <property type="match status" value="1"/>
</dbReference>
<dbReference type="InterPro" id="IPR016192">
    <property type="entry name" value="APOBEC/CMP_deaminase_Zn-bd"/>
</dbReference>
<evidence type="ECO:0000259" key="29">
    <source>
        <dbReference type="PROSITE" id="PS51747"/>
    </source>
</evidence>
<evidence type="ECO:0000256" key="18">
    <source>
        <dbReference type="ARBA" id="ARBA00023180"/>
    </source>
</evidence>
<dbReference type="InterPro" id="IPR017948">
    <property type="entry name" value="TGFb_CS"/>
</dbReference>
<evidence type="ECO:0000256" key="1">
    <source>
        <dbReference type="ARBA" id="ARBA00001947"/>
    </source>
</evidence>
<comment type="similarity">
    <text evidence="6 26">Belongs to the TGF-beta family.</text>
</comment>
<dbReference type="EMBL" id="VBQZ03000003">
    <property type="protein sequence ID" value="MXQ79900.1"/>
    <property type="molecule type" value="Genomic_DNA"/>
</dbReference>
<feature type="domain" description="CMP/dCMP-type deaminase" evidence="29">
    <location>
        <begin position="367"/>
        <end position="491"/>
    </location>
</feature>
<feature type="domain" description="TGF-beta family profile" evidence="28">
    <location>
        <begin position="247"/>
        <end position="364"/>
    </location>
</feature>
<dbReference type="Gene3D" id="3.40.140.10">
    <property type="entry name" value="Cytidine Deaminase, domain 2"/>
    <property type="match status" value="1"/>
</dbReference>
<dbReference type="EC" id="3.5.4.36" evidence="7"/>
<dbReference type="Pfam" id="PF00019">
    <property type="entry name" value="TGF_beta"/>
    <property type="match status" value="1"/>
</dbReference>
<keyword evidence="14" id="KW-0378">Hydrolase</keyword>
<dbReference type="GO" id="GO:0016554">
    <property type="term" value="P:cytidine to uridine editing"/>
    <property type="evidence" value="ECO:0007669"/>
    <property type="project" value="UniProtKB-ARBA"/>
</dbReference>
<evidence type="ECO:0000256" key="17">
    <source>
        <dbReference type="ARBA" id="ARBA00023157"/>
    </source>
</evidence>
<evidence type="ECO:0000256" key="19">
    <source>
        <dbReference type="ARBA" id="ARBA00023242"/>
    </source>
</evidence>
<evidence type="ECO:0000256" key="15">
    <source>
        <dbReference type="ARBA" id="ARBA00022833"/>
    </source>
</evidence>
<dbReference type="GO" id="GO:0016556">
    <property type="term" value="P:mRNA modification"/>
    <property type="evidence" value="ECO:0007669"/>
    <property type="project" value="UniProtKB-ARBA"/>
</dbReference>
<keyword evidence="11" id="KW-0507">mRNA processing</keyword>
<keyword evidence="16 26" id="KW-0339">Growth factor</keyword>
<evidence type="ECO:0000256" key="26">
    <source>
        <dbReference type="RuleBase" id="RU000354"/>
    </source>
</evidence>
<dbReference type="CDD" id="cd01283">
    <property type="entry name" value="cytidine_deaminase"/>
    <property type="match status" value="1"/>
</dbReference>
<dbReference type="PANTHER" id="PTHR11848:SF38">
    <property type="entry name" value="GROWTH_DIFFERENTIATION FACTOR 3"/>
    <property type="match status" value="1"/>
</dbReference>
<dbReference type="GO" id="GO:0016787">
    <property type="term" value="F:hydrolase activity"/>
    <property type="evidence" value="ECO:0007669"/>
    <property type="project" value="UniProtKB-KW"/>
</dbReference>
<dbReference type="GO" id="GO:0008270">
    <property type="term" value="F:zinc ion binding"/>
    <property type="evidence" value="ECO:0007669"/>
    <property type="project" value="InterPro"/>
</dbReference>
<dbReference type="Pfam" id="PF18769">
    <property type="entry name" value="APOBEC1"/>
    <property type="match status" value="1"/>
</dbReference>
<dbReference type="FunFam" id="2.10.90.10:FF:000001">
    <property type="entry name" value="Bone morphogenetic protein 4"/>
    <property type="match status" value="1"/>
</dbReference>
<dbReference type="FunFam" id="2.60.120.970:FF:000020">
    <property type="entry name" value="growth/differentiation factor 3"/>
    <property type="match status" value="1"/>
</dbReference>
<dbReference type="GO" id="GO:0006397">
    <property type="term" value="P:mRNA processing"/>
    <property type="evidence" value="ECO:0007669"/>
    <property type="project" value="UniProtKB-KW"/>
</dbReference>
<dbReference type="InterPro" id="IPR002125">
    <property type="entry name" value="CMP_dCMP_dom"/>
</dbReference>
<dbReference type="GO" id="GO:1903311">
    <property type="term" value="P:regulation of mRNA metabolic process"/>
    <property type="evidence" value="ECO:0007669"/>
    <property type="project" value="UniProtKB-ARBA"/>
</dbReference>
<dbReference type="Gene3D" id="2.10.90.10">
    <property type="entry name" value="Cystine-knot cytokines"/>
    <property type="match status" value="1"/>
</dbReference>
<evidence type="ECO:0000256" key="10">
    <source>
        <dbReference type="ARBA" id="ARBA00022525"/>
    </source>
</evidence>
<comment type="catalytic activity">
    <reaction evidence="24">
        <text>cytidine(6666) in apoB mRNA + H2O + H(+) = uridine(6666) in apoB mRNA + NH4(+)</text>
        <dbReference type="Rhea" id="RHEA:21772"/>
        <dbReference type="Rhea" id="RHEA-COMP:13888"/>
        <dbReference type="Rhea" id="RHEA-COMP:13889"/>
        <dbReference type="ChEBI" id="CHEBI:15377"/>
        <dbReference type="ChEBI" id="CHEBI:15378"/>
        <dbReference type="ChEBI" id="CHEBI:28938"/>
        <dbReference type="ChEBI" id="CHEBI:65315"/>
        <dbReference type="ChEBI" id="CHEBI:82748"/>
        <dbReference type="EC" id="3.5.4.36"/>
    </reaction>
    <physiologicalReaction direction="left-to-right" evidence="24">
        <dbReference type="Rhea" id="RHEA:21773"/>
    </physiologicalReaction>
</comment>
<dbReference type="GO" id="GO:0008083">
    <property type="term" value="F:growth factor activity"/>
    <property type="evidence" value="ECO:0007669"/>
    <property type="project" value="UniProtKB-KW"/>
</dbReference>
<keyword evidence="10" id="KW-0964">Secreted</keyword>
<dbReference type="GO" id="GO:0010604">
    <property type="term" value="P:positive regulation of macromolecule metabolic process"/>
    <property type="evidence" value="ECO:0007669"/>
    <property type="project" value="UniProtKB-ARBA"/>
</dbReference>
<evidence type="ECO:0000256" key="22">
    <source>
        <dbReference type="ARBA" id="ARBA00046509"/>
    </source>
</evidence>
<dbReference type="PROSITE" id="PS51362">
    <property type="entry name" value="TGF_BETA_2"/>
    <property type="match status" value="1"/>
</dbReference>
<comment type="catalytic activity">
    <reaction evidence="23">
        <text>a cytidine in mRNA + H2O + H(+) = a uridine in mRNA + NH4(+)</text>
        <dbReference type="Rhea" id="RHEA:74355"/>
        <dbReference type="Rhea" id="RHEA-COMP:14658"/>
        <dbReference type="Rhea" id="RHEA-COMP:15145"/>
        <dbReference type="ChEBI" id="CHEBI:15377"/>
        <dbReference type="ChEBI" id="CHEBI:15378"/>
        <dbReference type="ChEBI" id="CHEBI:28938"/>
        <dbReference type="ChEBI" id="CHEBI:65315"/>
        <dbReference type="ChEBI" id="CHEBI:82748"/>
    </reaction>
    <physiologicalReaction direction="left-to-right" evidence="23">
        <dbReference type="Rhea" id="RHEA:74356"/>
    </physiologicalReaction>
</comment>